<sequence>MSGNSLYDPDQNALDTRWIQPWSEAFRAQRDVGLRVPINFHTVPAVSLTQACFSKNQYEHNAFQKCFSNLLGVGFRRFLVDTYWDALSSTWSLCPVEQPRSNQTESVVTVTSGSTVIVSTDTVSAKIPETTAPALQSLGFERRQDASSSSASISASASGASSSQVLTSSSESASAKPTVTSFPTTDGPPLMQIGRYNCTSVMRLDLLTGILSDFLESTSTTTGAALLFLTLDVHAASSILNPNAPAPQLSQIQLPGDGSLLSDVMRGNLSGVTYTPSLLQQQRNDLNTSWFDVDWPNRPVQGYYNVSNDSENVRFTVDGWPTEAFVEFKEFFRLGISYGSIDPQMELYNIGTDLDYIFPPGRFSELRAASVSSDGRVSSGCLFDAADTTVTRERNSSWAITTAPTLNTNSNPDLMAPVPAIANLTSCGMTALLNQTLADTTADKNPLPYAAYVHSTLWSWAPGEPLNATSKGNDDLDRCVIMSTSPLPGRWRVADCSSRHRVACHLPGEPYNWEISSEVSDYYNAASACRSPYQFSVPHTALENAHLLSAIRSSEANANEPIFIDLNAINVQDCWVVGLNGTCPYLSTADINRTRIVVVPTVAAVIIFVLAALTFFVKCASNRTENKRGRRRRMVGGWEYEGVPS</sequence>
<keyword evidence="14" id="KW-1185">Reference proteome</keyword>
<dbReference type="SUPFAM" id="SSF56436">
    <property type="entry name" value="C-type lectin-like"/>
    <property type="match status" value="1"/>
</dbReference>
<dbReference type="InterPro" id="IPR016187">
    <property type="entry name" value="CTDL_fold"/>
</dbReference>
<evidence type="ECO:0000256" key="5">
    <source>
        <dbReference type="ARBA" id="ARBA00023136"/>
    </source>
</evidence>
<comment type="caution">
    <text evidence="13">The sequence shown here is derived from an EMBL/GenBank/DDBJ whole genome shotgun (WGS) entry which is preliminary data.</text>
</comment>
<feature type="domain" description="MTC6 partial TIM-barrel" evidence="12">
    <location>
        <begin position="25"/>
        <end position="438"/>
    </location>
</feature>
<keyword evidence="3" id="KW-0732">Signal</keyword>
<reference evidence="13" key="1">
    <citation type="journal article" date="2021" name="Nat. Commun.">
        <title>Genetic determinants of endophytism in the Arabidopsis root mycobiome.</title>
        <authorList>
            <person name="Mesny F."/>
            <person name="Miyauchi S."/>
            <person name="Thiergart T."/>
            <person name="Pickel B."/>
            <person name="Atanasova L."/>
            <person name="Karlsson M."/>
            <person name="Huettel B."/>
            <person name="Barry K.W."/>
            <person name="Haridas S."/>
            <person name="Chen C."/>
            <person name="Bauer D."/>
            <person name="Andreopoulos W."/>
            <person name="Pangilinan J."/>
            <person name="LaButti K."/>
            <person name="Riley R."/>
            <person name="Lipzen A."/>
            <person name="Clum A."/>
            <person name="Drula E."/>
            <person name="Henrissat B."/>
            <person name="Kohler A."/>
            <person name="Grigoriev I.V."/>
            <person name="Martin F.M."/>
            <person name="Hacquard S."/>
        </authorList>
    </citation>
    <scope>NUCLEOTIDE SEQUENCE</scope>
    <source>
        <strain evidence="13">MPI-SDFR-AT-0120</strain>
    </source>
</reference>
<protein>
    <recommendedName>
        <fullName evidence="9">Maintenance of telomere capping protein 6</fullName>
    </recommendedName>
</protein>
<dbReference type="InterPro" id="IPR051008">
    <property type="entry name" value="Telomere_Capping_Maintenance"/>
</dbReference>
<feature type="transmembrane region" description="Helical" evidence="11">
    <location>
        <begin position="597"/>
        <end position="621"/>
    </location>
</feature>
<evidence type="ECO:0000256" key="2">
    <source>
        <dbReference type="ARBA" id="ARBA00022692"/>
    </source>
</evidence>
<organism evidence="13 14">
    <name type="scientific">Paraphoma chrysanthemicola</name>
    <dbReference type="NCBI Taxonomy" id="798071"/>
    <lineage>
        <taxon>Eukaryota</taxon>
        <taxon>Fungi</taxon>
        <taxon>Dikarya</taxon>
        <taxon>Ascomycota</taxon>
        <taxon>Pezizomycotina</taxon>
        <taxon>Dothideomycetes</taxon>
        <taxon>Pleosporomycetidae</taxon>
        <taxon>Pleosporales</taxon>
        <taxon>Pleosporineae</taxon>
        <taxon>Phaeosphaeriaceae</taxon>
        <taxon>Paraphoma</taxon>
    </lineage>
</organism>
<evidence type="ECO:0000313" key="13">
    <source>
        <dbReference type="EMBL" id="KAH7084337.1"/>
    </source>
</evidence>
<comment type="subcellular location">
    <subcellularLocation>
        <location evidence="1">Membrane</location>
        <topology evidence="1">Single-pass type I membrane protein</topology>
    </subcellularLocation>
</comment>
<dbReference type="GO" id="GO:0016020">
    <property type="term" value="C:membrane"/>
    <property type="evidence" value="ECO:0007669"/>
    <property type="project" value="UniProtKB-SubCell"/>
</dbReference>
<dbReference type="OrthoDB" id="5573651at2759"/>
<evidence type="ECO:0000313" key="14">
    <source>
        <dbReference type="Proteomes" id="UP000813461"/>
    </source>
</evidence>
<dbReference type="PANTHER" id="PTHR35518:SF2">
    <property type="entry name" value="MAINTENANCE OF TELOMERE CAPPING PROTEIN 6"/>
    <property type="match status" value="1"/>
</dbReference>
<evidence type="ECO:0000256" key="11">
    <source>
        <dbReference type="SAM" id="Phobius"/>
    </source>
</evidence>
<dbReference type="Proteomes" id="UP000813461">
    <property type="component" value="Unassembled WGS sequence"/>
</dbReference>
<proteinExistence type="inferred from homology"/>
<dbReference type="CDD" id="cd00037">
    <property type="entry name" value="CLECT"/>
    <property type="match status" value="1"/>
</dbReference>
<evidence type="ECO:0000256" key="9">
    <source>
        <dbReference type="ARBA" id="ARBA00039865"/>
    </source>
</evidence>
<dbReference type="PANTHER" id="PTHR35518">
    <property type="entry name" value="MAINTENANCE OF TELOMOERE CAPPING"/>
    <property type="match status" value="1"/>
</dbReference>
<keyword evidence="2 11" id="KW-0812">Transmembrane</keyword>
<dbReference type="Pfam" id="PF25506">
    <property type="entry name" value="TIM-barrel_MTC6"/>
    <property type="match status" value="1"/>
</dbReference>
<evidence type="ECO:0000256" key="10">
    <source>
        <dbReference type="SAM" id="MobiDB-lite"/>
    </source>
</evidence>
<evidence type="ECO:0000256" key="7">
    <source>
        <dbReference type="ARBA" id="ARBA00037703"/>
    </source>
</evidence>
<keyword evidence="6" id="KW-0325">Glycoprotein</keyword>
<comment type="similarity">
    <text evidence="8">Belongs to the MTC6 family.</text>
</comment>
<feature type="region of interest" description="Disordered" evidence="10">
    <location>
        <begin position="168"/>
        <end position="187"/>
    </location>
</feature>
<evidence type="ECO:0000256" key="8">
    <source>
        <dbReference type="ARBA" id="ARBA00038159"/>
    </source>
</evidence>
<gene>
    <name evidence="13" type="ORF">FB567DRAFT_79865</name>
</gene>
<keyword evidence="4 11" id="KW-1133">Transmembrane helix</keyword>
<dbReference type="InterPro" id="IPR057530">
    <property type="entry name" value="TIM-barrel_MTC6"/>
</dbReference>
<accession>A0A8K0VXZ3</accession>
<comment type="function">
    <text evidence="7">May be involved in telomere capping.</text>
</comment>
<dbReference type="EMBL" id="JAGMVJ010000012">
    <property type="protein sequence ID" value="KAH7084337.1"/>
    <property type="molecule type" value="Genomic_DNA"/>
</dbReference>
<evidence type="ECO:0000256" key="6">
    <source>
        <dbReference type="ARBA" id="ARBA00023180"/>
    </source>
</evidence>
<evidence type="ECO:0000259" key="12">
    <source>
        <dbReference type="Pfam" id="PF25506"/>
    </source>
</evidence>
<evidence type="ECO:0000256" key="3">
    <source>
        <dbReference type="ARBA" id="ARBA00022729"/>
    </source>
</evidence>
<dbReference type="AlphaFoldDB" id="A0A8K0VXZ3"/>
<evidence type="ECO:0000256" key="4">
    <source>
        <dbReference type="ARBA" id="ARBA00022989"/>
    </source>
</evidence>
<evidence type="ECO:0000256" key="1">
    <source>
        <dbReference type="ARBA" id="ARBA00004479"/>
    </source>
</evidence>
<keyword evidence="5 11" id="KW-0472">Membrane</keyword>
<name>A0A8K0VXZ3_9PLEO</name>